<feature type="compositionally biased region" description="Polar residues" evidence="1">
    <location>
        <begin position="478"/>
        <end position="493"/>
    </location>
</feature>
<feature type="compositionally biased region" description="Polar residues" evidence="1">
    <location>
        <begin position="546"/>
        <end position="556"/>
    </location>
</feature>
<dbReference type="OrthoDB" id="548295at2759"/>
<evidence type="ECO:0000259" key="2">
    <source>
        <dbReference type="SMART" id="SM00670"/>
    </source>
</evidence>
<feature type="domain" description="PIN" evidence="2">
    <location>
        <begin position="81"/>
        <end position="219"/>
    </location>
</feature>
<evidence type="ECO:0000313" key="4">
    <source>
        <dbReference type="Proteomes" id="UP001152320"/>
    </source>
</evidence>
<dbReference type="Gene3D" id="3.40.50.1010">
    <property type="entry name" value="5'-nuclease"/>
    <property type="match status" value="1"/>
</dbReference>
<feature type="compositionally biased region" description="Basic residues" evidence="1">
    <location>
        <begin position="261"/>
        <end position="271"/>
    </location>
</feature>
<feature type="compositionally biased region" description="Polar residues" evidence="1">
    <location>
        <begin position="55"/>
        <end position="71"/>
    </location>
</feature>
<dbReference type="GO" id="GO:0005634">
    <property type="term" value="C:nucleus"/>
    <property type="evidence" value="ECO:0007669"/>
    <property type="project" value="TreeGrafter"/>
</dbReference>
<accession>A0A9Q1HAW2</accession>
<proteinExistence type="predicted"/>
<dbReference type="Proteomes" id="UP001152320">
    <property type="component" value="Chromosome 7"/>
</dbReference>
<feature type="compositionally biased region" description="Polar residues" evidence="1">
    <location>
        <begin position="517"/>
        <end position="536"/>
    </location>
</feature>
<feature type="compositionally biased region" description="Acidic residues" evidence="1">
    <location>
        <begin position="1"/>
        <end position="12"/>
    </location>
</feature>
<feature type="compositionally biased region" description="Polar residues" evidence="1">
    <location>
        <begin position="620"/>
        <end position="645"/>
    </location>
</feature>
<name>A0A9Q1HAW2_HOLLE</name>
<feature type="compositionally biased region" description="Polar residues" evidence="1">
    <location>
        <begin position="424"/>
        <end position="451"/>
    </location>
</feature>
<dbReference type="InterPro" id="IPR002716">
    <property type="entry name" value="PIN_dom"/>
</dbReference>
<evidence type="ECO:0000313" key="3">
    <source>
        <dbReference type="EMBL" id="KAJ8039195.1"/>
    </source>
</evidence>
<keyword evidence="4" id="KW-1185">Reference proteome</keyword>
<dbReference type="PANTHER" id="PTHR16161">
    <property type="entry name" value="TRANSCRIPTIONAL PROTEIN SWT1"/>
    <property type="match status" value="1"/>
</dbReference>
<sequence>MMQEAWGDDEDVGGTPMDFSDVITTAKPKVVKTQKPKTRVKAPPPAKYNGPLTVFSVSSSDKGSKPTSAEESVTQIPVKRLNIILDTNIFLSHLSFVEELRDENITGFGRPMLIIPWIVLHELDSLKEGKASDLKDIRKRFKGSVVNKAKSAVHFINSCLTNKHPRVQGQSIQECSKKDRDIYTRSNDDKILQCCLQYKNRARKTTEIVLLSEDMSLRNKAIVSGIHTYTQSGLMKGLAELAKELPKIPSSKSRAKDGKLSPKKSPVKKTSSKQLTKALSLKAADELVDDMICKLKNALRASLSVVLEVEMKAAFDDLWLDTVLKKPPWTFLDILDCYEKHWIAVFSYICNRSIRNCFDKLRIFYKVNKGLGANVKITRNLLEAGLEFLSHLKNHSSYNGALDGSIAHLTSLLEQLDPVKTPSVTTSITPTCSSKPQPSYSSAKHTSNPSAASGKCETLRTLKKVTVRPNTTVRTRRASSQDTSLSEPASKSGVTPKKIKINRASIGSKITPKTAPKTVQNVTPKSLESVEPSSLEQMVDQEIAMDTSTDQISPTRRTSEDSMGQPEEPTVSISNNGETASDIPKFKNIPQKNGNAAAFKFPEDSQSESMKPVPSDKHSSQGMMSHSPCTNTNTGSDQTMKTTLKSPLLQEGGNFSGFSPPSSSFLPSDTSPSSSSTASGMLYSSNSSEEQQVIANSNDVLRVLDTAYKEMYAMCVKVDEAIRMQELGENSTAQLSLKEAFTLVEYLVGYLEKQIVAMTKVLSVVKGNGLMGSISDDVYQELISIIDGFFIGMEINLDGSQLTVEMLKSFISRDDNLLSLERGIDQYRVSLQGCQLCYNLLSQMQT</sequence>
<feature type="region of interest" description="Disordered" evidence="1">
    <location>
        <begin position="424"/>
        <end position="456"/>
    </location>
</feature>
<dbReference type="EMBL" id="JAIZAY010000007">
    <property type="protein sequence ID" value="KAJ8039195.1"/>
    <property type="molecule type" value="Genomic_DNA"/>
</dbReference>
<feature type="region of interest" description="Disordered" evidence="1">
    <location>
        <begin position="250"/>
        <end position="272"/>
    </location>
</feature>
<dbReference type="AlphaFoldDB" id="A0A9Q1HAW2"/>
<dbReference type="PANTHER" id="PTHR16161:SF0">
    <property type="entry name" value="TRANSCRIPTIONAL PROTEIN SWT1"/>
    <property type="match status" value="1"/>
</dbReference>
<protein>
    <submittedName>
        <fullName evidence="3">Transcriptional protein SWT1</fullName>
    </submittedName>
</protein>
<dbReference type="CDD" id="cd18727">
    <property type="entry name" value="PIN_Swt1-like"/>
    <property type="match status" value="1"/>
</dbReference>
<feature type="compositionally biased region" description="Low complexity" evidence="1">
    <location>
        <begin position="652"/>
        <end position="680"/>
    </location>
</feature>
<comment type="caution">
    <text evidence="3">The sequence shown here is derived from an EMBL/GenBank/DDBJ whole genome shotgun (WGS) entry which is preliminary data.</text>
</comment>
<feature type="region of interest" description="Disordered" evidence="1">
    <location>
        <begin position="511"/>
        <end position="683"/>
    </location>
</feature>
<feature type="region of interest" description="Disordered" evidence="1">
    <location>
        <begin position="470"/>
        <end position="497"/>
    </location>
</feature>
<dbReference type="Pfam" id="PF13638">
    <property type="entry name" value="PIN_4"/>
    <property type="match status" value="1"/>
</dbReference>
<dbReference type="SMART" id="SM00670">
    <property type="entry name" value="PINc"/>
    <property type="match status" value="1"/>
</dbReference>
<gene>
    <name evidence="3" type="ORF">HOLleu_16836</name>
</gene>
<reference evidence="3" key="1">
    <citation type="submission" date="2021-10" db="EMBL/GenBank/DDBJ databases">
        <title>Tropical sea cucumber genome reveals ecological adaptation and Cuvierian tubules defense mechanism.</title>
        <authorList>
            <person name="Chen T."/>
        </authorList>
    </citation>
    <scope>NUCLEOTIDE SEQUENCE</scope>
    <source>
        <strain evidence="3">Nanhai2018</strain>
        <tissue evidence="3">Muscle</tissue>
    </source>
</reference>
<dbReference type="InterPro" id="IPR029060">
    <property type="entry name" value="PIN-like_dom_sf"/>
</dbReference>
<feature type="compositionally biased region" description="Basic residues" evidence="1">
    <location>
        <begin position="29"/>
        <end position="40"/>
    </location>
</feature>
<feature type="region of interest" description="Disordered" evidence="1">
    <location>
        <begin position="1"/>
        <end position="71"/>
    </location>
</feature>
<organism evidence="3 4">
    <name type="scientific">Holothuria leucospilota</name>
    <name type="common">Black long sea cucumber</name>
    <name type="synonym">Mertensiothuria leucospilota</name>
    <dbReference type="NCBI Taxonomy" id="206669"/>
    <lineage>
        <taxon>Eukaryota</taxon>
        <taxon>Metazoa</taxon>
        <taxon>Echinodermata</taxon>
        <taxon>Eleutherozoa</taxon>
        <taxon>Echinozoa</taxon>
        <taxon>Holothuroidea</taxon>
        <taxon>Aspidochirotacea</taxon>
        <taxon>Aspidochirotida</taxon>
        <taxon>Holothuriidae</taxon>
        <taxon>Holothuria</taxon>
    </lineage>
</organism>
<dbReference type="InterPro" id="IPR052626">
    <property type="entry name" value="SWT1_Regulator"/>
</dbReference>
<dbReference type="SUPFAM" id="SSF88723">
    <property type="entry name" value="PIN domain-like"/>
    <property type="match status" value="1"/>
</dbReference>
<evidence type="ECO:0000256" key="1">
    <source>
        <dbReference type="SAM" id="MobiDB-lite"/>
    </source>
</evidence>